<gene>
    <name evidence="1" type="ORF">BI347_20330</name>
</gene>
<protein>
    <submittedName>
        <fullName evidence="1">Uncharacterized protein</fullName>
    </submittedName>
</protein>
<evidence type="ECO:0000313" key="1">
    <source>
        <dbReference type="EMBL" id="OHX10852.1"/>
    </source>
</evidence>
<comment type="caution">
    <text evidence="1">The sequence shown here is derived from an EMBL/GenBank/DDBJ whole genome shotgun (WGS) entry which is preliminary data.</text>
</comment>
<accession>A0A1S1WU79</accession>
<sequence length="165" mass="17716">MALSVSGNILMMLGDISECQVANRRFSTSAQYKIIQQLVRGETLGVDAMTATFPEVLVPQAITAGAFDADDADVRNNLGLLGLLDVYSRDGRYRLTVSLEPVDPDRQPTLWALEVEMEVCADGKVARHTGRQLEYSGSAPGSYLRKLLANGELHGYLVSGAAAAA</sequence>
<proteinExistence type="predicted"/>
<dbReference type="AlphaFoldDB" id="A0A1S1WU79"/>
<dbReference type="EMBL" id="MKCS01000003">
    <property type="protein sequence ID" value="OHX10852.1"/>
    <property type="molecule type" value="Genomic_DNA"/>
</dbReference>
<dbReference type="Proteomes" id="UP000180088">
    <property type="component" value="Unassembled WGS sequence"/>
</dbReference>
<reference evidence="1 2" key="1">
    <citation type="submission" date="2016-09" db="EMBL/GenBank/DDBJ databases">
        <title>Chromobacterium muskegensis sp. nov., an insecticidal bacterium isolated from Sphagnum bogs.</title>
        <authorList>
            <person name="Sparks M.E."/>
            <person name="Blackburn M.B."/>
            <person name="Gundersen-Rindal D.E."/>
            <person name="Mitchell A."/>
            <person name="Farrar R."/>
            <person name="Kuhar D."/>
        </authorList>
    </citation>
    <scope>NUCLEOTIDE SEQUENCE [LARGE SCALE GENOMIC DNA]</scope>
    <source>
        <strain evidence="1 2">37-2</strain>
    </source>
</reference>
<name>A0A1S1WU79_9NEIS</name>
<evidence type="ECO:0000313" key="2">
    <source>
        <dbReference type="Proteomes" id="UP000180088"/>
    </source>
</evidence>
<organism evidence="1 2">
    <name type="scientific">Chromobacterium sphagni</name>
    <dbReference type="NCBI Taxonomy" id="1903179"/>
    <lineage>
        <taxon>Bacteria</taxon>
        <taxon>Pseudomonadati</taxon>
        <taxon>Pseudomonadota</taxon>
        <taxon>Betaproteobacteria</taxon>
        <taxon>Neisseriales</taxon>
        <taxon>Chromobacteriaceae</taxon>
        <taxon>Chromobacterium</taxon>
    </lineage>
</organism>